<dbReference type="Pfam" id="PF17123">
    <property type="entry name" value="zf-RING_11"/>
    <property type="match status" value="1"/>
</dbReference>
<dbReference type="GO" id="GO:0000921">
    <property type="term" value="P:septin ring assembly"/>
    <property type="evidence" value="ECO:0007669"/>
    <property type="project" value="UniProtKB-ARBA"/>
</dbReference>
<keyword evidence="5" id="KW-0808">Transferase</keyword>
<evidence type="ECO:0000256" key="13">
    <source>
        <dbReference type="PROSITE-ProRule" id="PRU00175"/>
    </source>
</evidence>
<dbReference type="SMART" id="SM00240">
    <property type="entry name" value="FHA"/>
    <property type="match status" value="1"/>
</dbReference>
<evidence type="ECO:0000259" key="16">
    <source>
        <dbReference type="PROSITE" id="PS50089"/>
    </source>
</evidence>
<evidence type="ECO:0000313" key="18">
    <source>
        <dbReference type="Proteomes" id="UP000009328"/>
    </source>
</evidence>
<feature type="compositionally biased region" description="Low complexity" evidence="14">
    <location>
        <begin position="82"/>
        <end position="125"/>
    </location>
</feature>
<dbReference type="Gene3D" id="3.30.40.10">
    <property type="entry name" value="Zinc/RING finger domain, C3HC4 (zinc finger)"/>
    <property type="match status" value="1"/>
</dbReference>
<evidence type="ECO:0000256" key="9">
    <source>
        <dbReference type="ARBA" id="ARBA00022833"/>
    </source>
</evidence>
<comment type="subcellular location">
    <subcellularLocation>
        <location evidence="2">Cytoplasm</location>
    </subcellularLocation>
</comment>
<feature type="region of interest" description="Disordered" evidence="14">
    <location>
        <begin position="1"/>
        <end position="160"/>
    </location>
</feature>
<keyword evidence="18" id="KW-1185">Reference proteome</keyword>
<evidence type="ECO:0000256" key="14">
    <source>
        <dbReference type="SAM" id="MobiDB-lite"/>
    </source>
</evidence>
<dbReference type="PANTHER" id="PTHR15067:SF7">
    <property type="entry name" value="E3 UBIQUITIN-PROTEIN LIGASE DMA1-RELATED"/>
    <property type="match status" value="1"/>
</dbReference>
<keyword evidence="6" id="KW-0479">Metal-binding</keyword>
<dbReference type="SUPFAM" id="SSF57850">
    <property type="entry name" value="RING/U-box"/>
    <property type="match status" value="1"/>
</dbReference>
<feature type="compositionally biased region" description="Low complexity" evidence="14">
    <location>
        <begin position="21"/>
        <end position="61"/>
    </location>
</feature>
<dbReference type="GO" id="GO:0006511">
    <property type="term" value="P:ubiquitin-dependent protein catabolic process"/>
    <property type="evidence" value="ECO:0007669"/>
    <property type="project" value="TreeGrafter"/>
</dbReference>
<dbReference type="STRING" id="1206466.K0KFW0"/>
<dbReference type="InterPro" id="IPR013083">
    <property type="entry name" value="Znf_RING/FYVE/PHD"/>
</dbReference>
<comment type="caution">
    <text evidence="17">The sequence shown here is derived from an EMBL/GenBank/DDBJ whole genome shotgun (WGS) entry which is preliminary data.</text>
</comment>
<feature type="compositionally biased region" description="Low complexity" evidence="14">
    <location>
        <begin position="460"/>
        <end position="475"/>
    </location>
</feature>
<feature type="compositionally biased region" description="Polar residues" evidence="14">
    <location>
        <begin position="446"/>
        <end position="459"/>
    </location>
</feature>
<evidence type="ECO:0000256" key="4">
    <source>
        <dbReference type="ARBA" id="ARBA00022490"/>
    </source>
</evidence>
<dbReference type="GO" id="GO:0008270">
    <property type="term" value="F:zinc ion binding"/>
    <property type="evidence" value="ECO:0007669"/>
    <property type="project" value="UniProtKB-KW"/>
</dbReference>
<evidence type="ECO:0000256" key="3">
    <source>
        <dbReference type="ARBA" id="ARBA00012483"/>
    </source>
</evidence>
<dbReference type="GO" id="GO:0061630">
    <property type="term" value="F:ubiquitin protein ligase activity"/>
    <property type="evidence" value="ECO:0007669"/>
    <property type="project" value="UniProtKB-EC"/>
</dbReference>
<dbReference type="eggNOG" id="KOG3872">
    <property type="taxonomic scope" value="Eukaryota"/>
</dbReference>
<accession>K0KFW0</accession>
<feature type="compositionally biased region" description="Polar residues" evidence="14">
    <location>
        <begin position="72"/>
        <end position="81"/>
    </location>
</feature>
<keyword evidence="10" id="KW-0131">Cell cycle</keyword>
<dbReference type="InParanoid" id="K0KFW0"/>
<proteinExistence type="inferred from homology"/>
<dbReference type="GO" id="GO:0090337">
    <property type="term" value="P:regulation of formin-nucleated actin cable assembly"/>
    <property type="evidence" value="ECO:0007669"/>
    <property type="project" value="UniProtKB-ARBA"/>
</dbReference>
<dbReference type="GO" id="GO:0097271">
    <property type="term" value="P:protein localization to bud neck"/>
    <property type="evidence" value="ECO:0007669"/>
    <property type="project" value="UniProtKB-ARBA"/>
</dbReference>
<keyword evidence="8" id="KW-0833">Ubl conjugation pathway</keyword>
<dbReference type="EC" id="2.3.2.27" evidence="3"/>
<evidence type="ECO:0000256" key="11">
    <source>
        <dbReference type="ARBA" id="ARBA00061209"/>
    </source>
</evidence>
<comment type="similarity">
    <text evidence="11">Belongs to the DMA1 family.</text>
</comment>
<evidence type="ECO:0000256" key="5">
    <source>
        <dbReference type="ARBA" id="ARBA00022679"/>
    </source>
</evidence>
<dbReference type="InterPro" id="IPR008984">
    <property type="entry name" value="SMAD_FHA_dom_sf"/>
</dbReference>
<feature type="compositionally biased region" description="Polar residues" evidence="14">
    <location>
        <begin position="126"/>
        <end position="160"/>
    </location>
</feature>
<dbReference type="GO" id="GO:0051865">
    <property type="term" value="P:protein autoubiquitination"/>
    <property type="evidence" value="ECO:0007669"/>
    <property type="project" value="UniProtKB-ARBA"/>
</dbReference>
<feature type="region of interest" description="Disordered" evidence="14">
    <location>
        <begin position="433"/>
        <end position="489"/>
    </location>
</feature>
<feature type="domain" description="RING-type" evidence="16">
    <location>
        <begin position="379"/>
        <end position="423"/>
    </location>
</feature>
<evidence type="ECO:0000256" key="8">
    <source>
        <dbReference type="ARBA" id="ARBA00022786"/>
    </source>
</evidence>
<gene>
    <name evidence="17" type="ORF">BN7_1330</name>
</gene>
<evidence type="ECO:0000256" key="1">
    <source>
        <dbReference type="ARBA" id="ARBA00000900"/>
    </source>
</evidence>
<dbReference type="SUPFAM" id="SSF49879">
    <property type="entry name" value="SMAD/FHA domain"/>
    <property type="match status" value="1"/>
</dbReference>
<dbReference type="GO" id="GO:0031578">
    <property type="term" value="P:mitotic spindle orientation checkpoint signaling"/>
    <property type="evidence" value="ECO:0007669"/>
    <property type="project" value="UniProtKB-ARBA"/>
</dbReference>
<dbReference type="EMBL" id="CAIF01000029">
    <property type="protein sequence ID" value="CCH41791.1"/>
    <property type="molecule type" value="Genomic_DNA"/>
</dbReference>
<sequence length="489" mass="54036">MYSASQPTLERPERLERPSLSYGNSYNGNNQNQPQSSSTVQQVGQPLPQPIPQQQHPGSQGTPPPNRRRGSSLGNFTSNLFSNITSSLRNNSSSNLNSNGQNRSRASSTSRSNYQSNNNSHSQVNIQRGNSAGNVPLYSQSHTPSNLNHEHSTSTPQSANNITMEGATHYFDNSALATTPIEDSRLLQGQTRANSLAIQQNKQDPDGTYSIRLTPFIDHSSSSTGLYFSPVLRKTKPGSKLSLGRYTDKVREAAQAPPGSDLPVVFKSKVVSRTHAEFIVDYEGNWFIRDLKSSSGTFLNHIRLSPASVESAITPINNGDVLQLGMDFRGGVEDIFKCVKMRVEMNKSWQRKANQFNKEAHERLRTLALNNNSTELSECAICLLKVKPCQAVFISPCSHCWHYKCIRPIVVKSYPQFLCPNCRETCDLEADLDEDEESSESEDESMNNASQDDLNNGPTNVGSNKNQNKSNSSGSAEDLILEEELSNEE</sequence>
<evidence type="ECO:0000256" key="2">
    <source>
        <dbReference type="ARBA" id="ARBA00004496"/>
    </source>
</evidence>
<evidence type="ECO:0000256" key="10">
    <source>
        <dbReference type="ARBA" id="ARBA00023306"/>
    </source>
</evidence>
<dbReference type="InterPro" id="IPR000253">
    <property type="entry name" value="FHA_dom"/>
</dbReference>
<dbReference type="PROSITE" id="PS50089">
    <property type="entry name" value="ZF_RING_2"/>
    <property type="match status" value="1"/>
</dbReference>
<feature type="compositionally biased region" description="Acidic residues" evidence="14">
    <location>
        <begin position="433"/>
        <end position="445"/>
    </location>
</feature>
<keyword evidence="7 13" id="KW-0863">Zinc-finger</keyword>
<dbReference type="Pfam" id="PF00498">
    <property type="entry name" value="FHA"/>
    <property type="match status" value="1"/>
</dbReference>
<dbReference type="GO" id="GO:0005829">
    <property type="term" value="C:cytosol"/>
    <property type="evidence" value="ECO:0007669"/>
    <property type="project" value="TreeGrafter"/>
</dbReference>
<dbReference type="HOGENOM" id="CLU_017542_3_0_1"/>
<name>K0KFW0_WICCF</name>
<dbReference type="PROSITE" id="PS50006">
    <property type="entry name" value="FHA_DOMAIN"/>
    <property type="match status" value="1"/>
</dbReference>
<dbReference type="FunFam" id="3.30.40.10:FF:000426">
    <property type="entry name" value="DMA1p Ubiquitin-protein ligase (E3)"/>
    <property type="match status" value="1"/>
</dbReference>
<dbReference type="GO" id="GO:0000132">
    <property type="term" value="P:establishment of mitotic spindle orientation"/>
    <property type="evidence" value="ECO:0007669"/>
    <property type="project" value="UniProtKB-ARBA"/>
</dbReference>
<keyword evidence="4" id="KW-0963">Cytoplasm</keyword>
<dbReference type="Gene3D" id="2.60.200.20">
    <property type="match status" value="1"/>
</dbReference>
<comment type="catalytic activity">
    <reaction evidence="1">
        <text>S-ubiquitinyl-[E2 ubiquitin-conjugating enzyme]-L-cysteine + [acceptor protein]-L-lysine = [E2 ubiquitin-conjugating enzyme]-L-cysteine + N(6)-ubiquitinyl-[acceptor protein]-L-lysine.</text>
        <dbReference type="EC" id="2.3.2.27"/>
    </reaction>
</comment>
<protein>
    <recommendedName>
        <fullName evidence="3">RING-type E3 ubiquitin transferase</fullName>
        <ecNumber evidence="3">2.3.2.27</ecNumber>
    </recommendedName>
    <alternativeName>
        <fullName evidence="12">Checkpoint forkhead associated with RING domains-containing protein 1</fullName>
    </alternativeName>
</protein>
<evidence type="ECO:0000256" key="12">
    <source>
        <dbReference type="ARBA" id="ARBA00080465"/>
    </source>
</evidence>
<dbReference type="AlphaFoldDB" id="K0KFW0"/>
<dbReference type="GO" id="GO:0032153">
    <property type="term" value="C:cell division site"/>
    <property type="evidence" value="ECO:0007669"/>
    <property type="project" value="TreeGrafter"/>
</dbReference>
<dbReference type="Proteomes" id="UP000009328">
    <property type="component" value="Unassembled WGS sequence"/>
</dbReference>
<keyword evidence="9" id="KW-0862">Zinc</keyword>
<reference evidence="17 18" key="1">
    <citation type="journal article" date="2012" name="Eukaryot. Cell">
        <title>Draft genome sequence of Wickerhamomyces ciferrii NRRL Y-1031 F-60-10.</title>
        <authorList>
            <person name="Schneider J."/>
            <person name="Andrea H."/>
            <person name="Blom J."/>
            <person name="Jaenicke S."/>
            <person name="Ruckert C."/>
            <person name="Schorsch C."/>
            <person name="Szczepanowski R."/>
            <person name="Farwick M."/>
            <person name="Goesmann A."/>
            <person name="Puhler A."/>
            <person name="Schaffer S."/>
            <person name="Tauch A."/>
            <person name="Kohler T."/>
            <person name="Brinkrolf K."/>
        </authorList>
    </citation>
    <scope>NUCLEOTIDE SEQUENCE [LARGE SCALE GENOMIC DNA]</scope>
    <source>
        <strain evidence="18">ATCC 14091 / BCRC 22168 / CBS 111 / JCM 3599 / NBRC 0793 / NRRL Y-1031 F-60-10</strain>
    </source>
</reference>
<dbReference type="FunFam" id="2.60.200.20:FF:000030">
    <property type="entry name" value="FHA domain-containing protein"/>
    <property type="match status" value="1"/>
</dbReference>
<feature type="compositionally biased region" description="Acidic residues" evidence="14">
    <location>
        <begin position="479"/>
        <end position="489"/>
    </location>
</feature>
<feature type="domain" description="FHA" evidence="15">
    <location>
        <begin position="241"/>
        <end position="304"/>
    </location>
</feature>
<evidence type="ECO:0000259" key="15">
    <source>
        <dbReference type="PROSITE" id="PS50006"/>
    </source>
</evidence>
<evidence type="ECO:0000313" key="17">
    <source>
        <dbReference type="EMBL" id="CCH41791.1"/>
    </source>
</evidence>
<dbReference type="InterPro" id="IPR001841">
    <property type="entry name" value="Znf_RING"/>
</dbReference>
<dbReference type="PANTHER" id="PTHR15067">
    <property type="entry name" value="E3 UBIQUITIN-PROTEIN LIGASE RNF8"/>
    <property type="match status" value="1"/>
</dbReference>
<dbReference type="GO" id="GO:0000151">
    <property type="term" value="C:ubiquitin ligase complex"/>
    <property type="evidence" value="ECO:0007669"/>
    <property type="project" value="TreeGrafter"/>
</dbReference>
<evidence type="ECO:0000256" key="6">
    <source>
        <dbReference type="ARBA" id="ARBA00022723"/>
    </source>
</evidence>
<organism evidence="17 18">
    <name type="scientific">Wickerhamomyces ciferrii (strain ATCC 14091 / BCRC 22168 / CBS 111 / JCM 3599 / NBRC 0793 / NRRL Y-1031 F-60-10)</name>
    <name type="common">Yeast</name>
    <name type="synonym">Pichia ciferrii</name>
    <dbReference type="NCBI Taxonomy" id="1206466"/>
    <lineage>
        <taxon>Eukaryota</taxon>
        <taxon>Fungi</taxon>
        <taxon>Dikarya</taxon>
        <taxon>Ascomycota</taxon>
        <taxon>Saccharomycotina</taxon>
        <taxon>Saccharomycetes</taxon>
        <taxon>Phaffomycetales</taxon>
        <taxon>Wickerhamomycetaceae</taxon>
        <taxon>Wickerhamomyces</taxon>
    </lineage>
</organism>
<evidence type="ECO:0000256" key="7">
    <source>
        <dbReference type="ARBA" id="ARBA00022771"/>
    </source>
</evidence>
<dbReference type="GO" id="GO:0032186">
    <property type="term" value="P:cellular bud neck septin ring organization"/>
    <property type="evidence" value="ECO:0007669"/>
    <property type="project" value="UniProtKB-ARBA"/>
</dbReference>